<reference evidence="5 6" key="1">
    <citation type="submission" date="2018-07" db="EMBL/GenBank/DDBJ databases">
        <title>Halomonas rutogse sp. nov., isolated from Lake TangqianCo on Tibetan Plateau.</title>
        <authorList>
            <person name="Lu H."/>
            <person name="Xing P."/>
            <person name="Wu Q."/>
        </authorList>
    </citation>
    <scope>NUCLEOTIDE SEQUENCE [LARGE SCALE GENOMIC DNA]</scope>
    <source>
        <strain evidence="5 6">TQ8S</strain>
    </source>
</reference>
<dbReference type="CDD" id="cd01949">
    <property type="entry name" value="GGDEF"/>
    <property type="match status" value="1"/>
</dbReference>
<protein>
    <recommendedName>
        <fullName evidence="1">diguanylate cyclase</fullName>
        <ecNumber evidence="1">2.7.7.65</ecNumber>
    </recommendedName>
</protein>
<dbReference type="GO" id="GO:0005886">
    <property type="term" value="C:plasma membrane"/>
    <property type="evidence" value="ECO:0007669"/>
    <property type="project" value="TreeGrafter"/>
</dbReference>
<dbReference type="SMART" id="SM00267">
    <property type="entry name" value="GGDEF"/>
    <property type="match status" value="1"/>
</dbReference>
<evidence type="ECO:0000313" key="5">
    <source>
        <dbReference type="EMBL" id="RCV86109.1"/>
    </source>
</evidence>
<comment type="caution">
    <text evidence="5">The sequence shown here is derived from an EMBL/GenBank/DDBJ whole genome shotgun (WGS) entry which is preliminary data.</text>
</comment>
<gene>
    <name evidence="5" type="ORF">DU506_19065</name>
</gene>
<dbReference type="RefSeq" id="WP_114488452.1">
    <property type="nucleotide sequence ID" value="NZ_CBCSHM010000039.1"/>
</dbReference>
<dbReference type="PANTHER" id="PTHR45138:SF9">
    <property type="entry name" value="DIGUANYLATE CYCLASE DGCM-RELATED"/>
    <property type="match status" value="1"/>
</dbReference>
<evidence type="ECO:0000256" key="1">
    <source>
        <dbReference type="ARBA" id="ARBA00012528"/>
    </source>
</evidence>
<dbReference type="OrthoDB" id="9811167at2"/>
<dbReference type="InterPro" id="IPR000160">
    <property type="entry name" value="GGDEF_dom"/>
</dbReference>
<dbReference type="GO" id="GO:1902201">
    <property type="term" value="P:negative regulation of bacterial-type flagellum-dependent cell motility"/>
    <property type="evidence" value="ECO:0007669"/>
    <property type="project" value="TreeGrafter"/>
</dbReference>
<dbReference type="PANTHER" id="PTHR45138">
    <property type="entry name" value="REGULATORY COMPONENTS OF SENSORY TRANSDUCTION SYSTEM"/>
    <property type="match status" value="1"/>
</dbReference>
<dbReference type="EMBL" id="QPIJ01000073">
    <property type="protein sequence ID" value="RCV86109.1"/>
    <property type="molecule type" value="Genomic_DNA"/>
</dbReference>
<dbReference type="Pfam" id="PF00990">
    <property type="entry name" value="GGDEF"/>
    <property type="match status" value="1"/>
</dbReference>
<dbReference type="InterPro" id="IPR050469">
    <property type="entry name" value="Diguanylate_Cyclase"/>
</dbReference>
<dbReference type="GO" id="GO:0043709">
    <property type="term" value="P:cell adhesion involved in single-species biofilm formation"/>
    <property type="evidence" value="ECO:0007669"/>
    <property type="project" value="TreeGrafter"/>
</dbReference>
<dbReference type="NCBIfam" id="TIGR00254">
    <property type="entry name" value="GGDEF"/>
    <property type="match status" value="1"/>
</dbReference>
<evidence type="ECO:0000256" key="3">
    <source>
        <dbReference type="SAM" id="Phobius"/>
    </source>
</evidence>
<dbReference type="GO" id="GO:0052621">
    <property type="term" value="F:diguanylate cyclase activity"/>
    <property type="evidence" value="ECO:0007669"/>
    <property type="project" value="UniProtKB-EC"/>
</dbReference>
<evidence type="ECO:0000259" key="4">
    <source>
        <dbReference type="PROSITE" id="PS50887"/>
    </source>
</evidence>
<feature type="transmembrane region" description="Helical" evidence="3">
    <location>
        <begin position="149"/>
        <end position="167"/>
    </location>
</feature>
<dbReference type="Proteomes" id="UP000253204">
    <property type="component" value="Unassembled WGS sequence"/>
</dbReference>
<feature type="domain" description="GGDEF" evidence="4">
    <location>
        <begin position="214"/>
        <end position="349"/>
    </location>
</feature>
<accession>A0A368TN16</accession>
<dbReference type="EC" id="2.7.7.65" evidence="1"/>
<comment type="catalytic activity">
    <reaction evidence="2">
        <text>2 GTP = 3',3'-c-di-GMP + 2 diphosphate</text>
        <dbReference type="Rhea" id="RHEA:24898"/>
        <dbReference type="ChEBI" id="CHEBI:33019"/>
        <dbReference type="ChEBI" id="CHEBI:37565"/>
        <dbReference type="ChEBI" id="CHEBI:58805"/>
        <dbReference type="EC" id="2.7.7.65"/>
    </reaction>
</comment>
<dbReference type="InterPro" id="IPR029787">
    <property type="entry name" value="Nucleotide_cyclase"/>
</dbReference>
<keyword evidence="3" id="KW-0472">Membrane</keyword>
<keyword evidence="3" id="KW-1133">Transmembrane helix</keyword>
<sequence length="382" mass="42981">MSFIALMILVGYEARWVYPEIRAYFSQTGNLTGQQLATRSRVYLQEVQTELLVSSPPAQDPPFLLTRLELAYGLFDVAVYRQTYSCVEPSLAQLDRLMSRLAQGEVDEVSAVRNLLAPIQCLTMIEMSQSDLRGEAINEFADDTRRHQVVLTFASLVIFLLGLVFWWRHECQLRRTRRATLQTLEWMEHAMRDPLTGVGNRSALHQDVLAADKQSHGLLLVDIDYFKQYNDTLGHPRGDEMLCRLSALIDEALNHEASLYRLGGDEFAALLPCGNRKELAHYCEGVIERVHQVAFEHPAHPDQKPVTLSLGAVCFVAGDTDFSLVYEAADKALYHVKASGRDGWKMADCKSCTSRSVCGAKGSSERRILARDLGKKALEERT</sequence>
<dbReference type="InterPro" id="IPR043128">
    <property type="entry name" value="Rev_trsase/Diguanyl_cyclase"/>
</dbReference>
<keyword evidence="6" id="KW-1185">Reference proteome</keyword>
<organism evidence="5 6">
    <name type="scientific">Vreelandella rituensis</name>
    <dbReference type="NCBI Taxonomy" id="2282306"/>
    <lineage>
        <taxon>Bacteria</taxon>
        <taxon>Pseudomonadati</taxon>
        <taxon>Pseudomonadota</taxon>
        <taxon>Gammaproteobacteria</taxon>
        <taxon>Oceanospirillales</taxon>
        <taxon>Halomonadaceae</taxon>
        <taxon>Vreelandella</taxon>
    </lineage>
</organism>
<evidence type="ECO:0000313" key="6">
    <source>
        <dbReference type="Proteomes" id="UP000253204"/>
    </source>
</evidence>
<dbReference type="SUPFAM" id="SSF55073">
    <property type="entry name" value="Nucleotide cyclase"/>
    <property type="match status" value="1"/>
</dbReference>
<name>A0A368TN16_9GAMM</name>
<proteinExistence type="predicted"/>
<dbReference type="Gene3D" id="3.30.70.270">
    <property type="match status" value="1"/>
</dbReference>
<evidence type="ECO:0000256" key="2">
    <source>
        <dbReference type="ARBA" id="ARBA00034247"/>
    </source>
</evidence>
<dbReference type="AlphaFoldDB" id="A0A368TN16"/>
<keyword evidence="3" id="KW-0812">Transmembrane</keyword>
<dbReference type="PROSITE" id="PS50887">
    <property type="entry name" value="GGDEF"/>
    <property type="match status" value="1"/>
</dbReference>